<dbReference type="RefSeq" id="WP_188430617.1">
    <property type="nucleotide sequence ID" value="NZ_BMEX01000003.1"/>
</dbReference>
<organism evidence="2 3">
    <name type="scientific">Kroppenstedtia guangzhouensis</name>
    <dbReference type="NCBI Taxonomy" id="1274356"/>
    <lineage>
        <taxon>Bacteria</taxon>
        <taxon>Bacillati</taxon>
        <taxon>Bacillota</taxon>
        <taxon>Bacilli</taxon>
        <taxon>Bacillales</taxon>
        <taxon>Thermoactinomycetaceae</taxon>
        <taxon>Kroppenstedtia</taxon>
    </lineage>
</organism>
<dbReference type="SUPFAM" id="SSF55729">
    <property type="entry name" value="Acyl-CoA N-acyltransferases (Nat)"/>
    <property type="match status" value="1"/>
</dbReference>
<dbReference type="PANTHER" id="PTHR43415:SF3">
    <property type="entry name" value="GNAT-FAMILY ACETYLTRANSFERASE"/>
    <property type="match status" value="1"/>
</dbReference>
<feature type="domain" description="N-acetyltransferase" evidence="1">
    <location>
        <begin position="14"/>
        <end position="181"/>
    </location>
</feature>
<evidence type="ECO:0000313" key="3">
    <source>
        <dbReference type="Proteomes" id="UP000617979"/>
    </source>
</evidence>
<name>A0ABQ1G9G5_9BACL</name>
<dbReference type="InterPro" id="IPR000182">
    <property type="entry name" value="GNAT_dom"/>
</dbReference>
<keyword evidence="3" id="KW-1185">Reference proteome</keyword>
<accession>A0ABQ1G9G5</accession>
<reference evidence="3" key="1">
    <citation type="journal article" date="2019" name="Int. J. Syst. Evol. Microbiol.">
        <title>The Global Catalogue of Microorganisms (GCM) 10K type strain sequencing project: providing services to taxonomists for standard genome sequencing and annotation.</title>
        <authorList>
            <consortium name="The Broad Institute Genomics Platform"/>
            <consortium name="The Broad Institute Genome Sequencing Center for Infectious Disease"/>
            <person name="Wu L."/>
            <person name="Ma J."/>
        </authorList>
    </citation>
    <scope>NUCLEOTIDE SEQUENCE [LARGE SCALE GENOMIC DNA]</scope>
    <source>
        <strain evidence="3">CGMCC 1.12404</strain>
    </source>
</reference>
<comment type="caution">
    <text evidence="2">The sequence shown here is derived from an EMBL/GenBank/DDBJ whole genome shotgun (WGS) entry which is preliminary data.</text>
</comment>
<dbReference type="EMBL" id="BMEX01000003">
    <property type="protein sequence ID" value="GGA39363.1"/>
    <property type="molecule type" value="Genomic_DNA"/>
</dbReference>
<dbReference type="Gene3D" id="3.40.630.30">
    <property type="match status" value="1"/>
</dbReference>
<dbReference type="PANTHER" id="PTHR43415">
    <property type="entry name" value="SPERMIDINE N(1)-ACETYLTRANSFERASE"/>
    <property type="match status" value="1"/>
</dbReference>
<dbReference type="CDD" id="cd04301">
    <property type="entry name" value="NAT_SF"/>
    <property type="match status" value="1"/>
</dbReference>
<dbReference type="InterPro" id="IPR016181">
    <property type="entry name" value="Acyl_CoA_acyltransferase"/>
</dbReference>
<protein>
    <recommendedName>
        <fullName evidence="1">N-acetyltransferase domain-containing protein</fullName>
    </recommendedName>
</protein>
<evidence type="ECO:0000313" key="2">
    <source>
        <dbReference type="EMBL" id="GGA39363.1"/>
    </source>
</evidence>
<dbReference type="Pfam" id="PF00583">
    <property type="entry name" value="Acetyltransf_1"/>
    <property type="match status" value="1"/>
</dbReference>
<sequence>MIQSRKQRCKAGCLLIRSAVPEDAAALLNLTRSVIAEERYQVTELSEFRTTVEQEEKWIRKISDSPDGLLLVAEARGEIIGMLNFHREKKKRLRHTGFFGMSVCKEWRGNKVGFTLLRTLLDWAKAHRVIEKVCLEVLADNDAAIALYHRLGFREEGRWIRQVKMGEGRYMDLIQMGRFVEEKEQTAEQSG</sequence>
<evidence type="ECO:0000259" key="1">
    <source>
        <dbReference type="PROSITE" id="PS51186"/>
    </source>
</evidence>
<dbReference type="Proteomes" id="UP000617979">
    <property type="component" value="Unassembled WGS sequence"/>
</dbReference>
<dbReference type="PROSITE" id="PS51186">
    <property type="entry name" value="GNAT"/>
    <property type="match status" value="1"/>
</dbReference>
<gene>
    <name evidence="2" type="ORF">GCM10007416_10430</name>
</gene>
<proteinExistence type="predicted"/>